<dbReference type="SUPFAM" id="SSF48445">
    <property type="entry name" value="14-3-3 protein"/>
    <property type="match status" value="1"/>
</dbReference>
<evidence type="ECO:0000313" key="5">
    <source>
        <dbReference type="Proteomes" id="UP000278807"/>
    </source>
</evidence>
<dbReference type="PIRSF" id="PIRSF000868">
    <property type="entry name" value="14-3-3"/>
    <property type="match status" value="1"/>
</dbReference>
<evidence type="ECO:0000313" key="6">
    <source>
        <dbReference type="WBParaSite" id="HNAJ_0000112401-mRNA-1"/>
    </source>
</evidence>
<dbReference type="WBParaSite" id="HNAJ_0000112401-mRNA-1">
    <property type="protein sequence ID" value="HNAJ_0000112401-mRNA-1"/>
    <property type="gene ID" value="HNAJ_0000112401"/>
</dbReference>
<dbReference type="InterPro" id="IPR036815">
    <property type="entry name" value="14-3-3_dom_sf"/>
</dbReference>
<feature type="site" description="Interaction with phosphoserine on interacting protein" evidence="2">
    <location>
        <position position="138"/>
    </location>
</feature>
<dbReference type="SMART" id="SM00101">
    <property type="entry name" value="14_3_3"/>
    <property type="match status" value="1"/>
</dbReference>
<dbReference type="PRINTS" id="PR00305">
    <property type="entry name" value="1433ZETA"/>
</dbReference>
<accession>A0A0R3T2G5</accession>
<feature type="domain" description="14-3-3" evidence="3">
    <location>
        <begin position="4"/>
        <end position="242"/>
    </location>
</feature>
<dbReference type="AlphaFoldDB" id="A0A0R3T2G5"/>
<evidence type="ECO:0000313" key="4">
    <source>
        <dbReference type="EMBL" id="VDN96983.1"/>
    </source>
</evidence>
<dbReference type="Pfam" id="PF00244">
    <property type="entry name" value="14-3-3"/>
    <property type="match status" value="1"/>
</dbReference>
<sequence>MAAKEDLLYKIWLSEQIERFEGNLMFLLFSADMVSYLEAFLSKGGKLPPGQRHQLSGAFCKLAAPKRFALEKINLALNATSEDNQSEYTSLLHYKKVLEDEIRQISNRCIKLIDDCMKDDDEAELKALYHCVKADSFRYLCECETGDNIGDIVKSALEEYKTASRIAIGNLNPTNAIRLGIAINLCIFYLYVANNAKDAYGIAHSALRDADAEIANLQEKELDGLVQGCLIQLKDYKYSIQKLFLSTESAEGVN</sequence>
<name>A0A0R3T2G5_RODNA</name>
<dbReference type="Gene3D" id="1.20.190.20">
    <property type="entry name" value="14-3-3 domain"/>
    <property type="match status" value="1"/>
</dbReference>
<reference evidence="6" key="1">
    <citation type="submission" date="2017-02" db="UniProtKB">
        <authorList>
            <consortium name="WormBaseParasite"/>
        </authorList>
    </citation>
    <scope>IDENTIFICATION</scope>
</reference>
<proteinExistence type="inferred from homology"/>
<comment type="similarity">
    <text evidence="1">Belongs to the 14-3-3 family.</text>
</comment>
<gene>
    <name evidence="4" type="ORF">HNAJ_LOCUS1124</name>
</gene>
<dbReference type="Proteomes" id="UP000278807">
    <property type="component" value="Unassembled WGS sequence"/>
</dbReference>
<dbReference type="EMBL" id="UZAE01000399">
    <property type="protein sequence ID" value="VDN96983.1"/>
    <property type="molecule type" value="Genomic_DNA"/>
</dbReference>
<evidence type="ECO:0000256" key="1">
    <source>
        <dbReference type="ARBA" id="ARBA00006141"/>
    </source>
</evidence>
<feature type="site" description="Interaction with phosphoserine on interacting protein" evidence="2">
    <location>
        <position position="67"/>
    </location>
</feature>
<protein>
    <submittedName>
        <fullName evidence="6">14_3_3 domain-containing protein</fullName>
    </submittedName>
</protein>
<dbReference type="STRING" id="102285.A0A0R3T2G5"/>
<dbReference type="InterPro" id="IPR023410">
    <property type="entry name" value="14-3-3_domain"/>
</dbReference>
<keyword evidence="5" id="KW-1185">Reference proteome</keyword>
<evidence type="ECO:0000256" key="2">
    <source>
        <dbReference type="PIRSR" id="PIRSR000868-1"/>
    </source>
</evidence>
<evidence type="ECO:0000259" key="3">
    <source>
        <dbReference type="SMART" id="SM00101"/>
    </source>
</evidence>
<reference evidence="4 5" key="2">
    <citation type="submission" date="2018-11" db="EMBL/GenBank/DDBJ databases">
        <authorList>
            <consortium name="Pathogen Informatics"/>
        </authorList>
    </citation>
    <scope>NUCLEOTIDE SEQUENCE [LARGE SCALE GENOMIC DNA]</scope>
</reference>
<dbReference type="InterPro" id="IPR000308">
    <property type="entry name" value="14-3-3"/>
</dbReference>
<organism evidence="6">
    <name type="scientific">Rodentolepis nana</name>
    <name type="common">Dwarf tapeworm</name>
    <name type="synonym">Hymenolepis nana</name>
    <dbReference type="NCBI Taxonomy" id="102285"/>
    <lineage>
        <taxon>Eukaryota</taxon>
        <taxon>Metazoa</taxon>
        <taxon>Spiralia</taxon>
        <taxon>Lophotrochozoa</taxon>
        <taxon>Platyhelminthes</taxon>
        <taxon>Cestoda</taxon>
        <taxon>Eucestoda</taxon>
        <taxon>Cyclophyllidea</taxon>
        <taxon>Hymenolepididae</taxon>
        <taxon>Rodentolepis</taxon>
    </lineage>
</organism>
<dbReference type="OrthoDB" id="10674059at2759"/>
<dbReference type="PANTHER" id="PTHR18860">
    <property type="entry name" value="14-3-3 PROTEIN"/>
    <property type="match status" value="1"/>
</dbReference>